<sequence length="270" mass="30757">MSNRVYTFKAKTVEAYTIKSLSEVLQNILTDVCFSFDKEGIKLLTVDNKMPPHLLVHLKMSGESFDEYHCPKPLCVGINLQHLYKMLKSIKKKDTIMLFINKKNQSLLGITTIQADSGQPVTSHIKIQKLSQVSTVIPDDYDHPVHIPTNTYQKMCKDMQSISNKIQVYAKGSYLRFSCEVEGMYTREVPFGEYDEESNDDEYDDTFHTKSLSQLIKVSGLNTRMQVYTPPNSNFEIPLKIGINTGQLGKLEIYIKSMAQIDNETGDEGY</sequence>
<dbReference type="PANTHER" id="PTHR11352">
    <property type="entry name" value="PROLIFERATING CELL NUCLEAR ANTIGEN"/>
    <property type="match status" value="1"/>
</dbReference>
<evidence type="ECO:0008006" key="6">
    <source>
        <dbReference type="Google" id="ProtNLM"/>
    </source>
</evidence>
<dbReference type="GO" id="GO:0043626">
    <property type="term" value="C:PCNA complex"/>
    <property type="evidence" value="ECO:0007669"/>
    <property type="project" value="TreeGrafter"/>
</dbReference>
<dbReference type="GO" id="GO:0006298">
    <property type="term" value="P:mismatch repair"/>
    <property type="evidence" value="ECO:0007669"/>
    <property type="project" value="TreeGrafter"/>
</dbReference>
<evidence type="ECO:0000313" key="5">
    <source>
        <dbReference type="EMBL" id="KKK69726.1"/>
    </source>
</evidence>
<dbReference type="GO" id="GO:0006275">
    <property type="term" value="P:regulation of DNA replication"/>
    <property type="evidence" value="ECO:0007669"/>
    <property type="project" value="InterPro"/>
</dbReference>
<protein>
    <recommendedName>
        <fullName evidence="6">Proliferating cell nuclear antigen PCNA N-terminal domain-containing protein</fullName>
    </recommendedName>
</protein>
<accession>A0A0F9ABX0</accession>
<dbReference type="GO" id="GO:0030337">
    <property type="term" value="F:DNA polymerase processivity factor activity"/>
    <property type="evidence" value="ECO:0007669"/>
    <property type="project" value="InterPro"/>
</dbReference>
<dbReference type="Pfam" id="PF00705">
    <property type="entry name" value="PCNA_N"/>
    <property type="match status" value="1"/>
</dbReference>
<dbReference type="PRINTS" id="PR00339">
    <property type="entry name" value="PCNACYCLIN"/>
</dbReference>
<dbReference type="InterPro" id="IPR022649">
    <property type="entry name" value="Pr_cel_nuc_antig_C"/>
</dbReference>
<evidence type="ECO:0000259" key="4">
    <source>
        <dbReference type="Pfam" id="PF02747"/>
    </source>
</evidence>
<gene>
    <name evidence="5" type="ORF">LCGC14_2931140</name>
</gene>
<dbReference type="AlphaFoldDB" id="A0A0F9ABX0"/>
<dbReference type="GO" id="GO:0003677">
    <property type="term" value="F:DNA binding"/>
    <property type="evidence" value="ECO:0007669"/>
    <property type="project" value="UniProtKB-KW"/>
</dbReference>
<dbReference type="EMBL" id="LAZR01058514">
    <property type="protein sequence ID" value="KKK69726.1"/>
    <property type="molecule type" value="Genomic_DNA"/>
</dbReference>
<proteinExistence type="inferred from homology"/>
<reference evidence="5" key="1">
    <citation type="journal article" date="2015" name="Nature">
        <title>Complex archaea that bridge the gap between prokaryotes and eukaryotes.</title>
        <authorList>
            <person name="Spang A."/>
            <person name="Saw J.H."/>
            <person name="Jorgensen S.L."/>
            <person name="Zaremba-Niedzwiedzka K."/>
            <person name="Martijn J."/>
            <person name="Lind A.E."/>
            <person name="van Eijk R."/>
            <person name="Schleper C."/>
            <person name="Guy L."/>
            <person name="Ettema T.J."/>
        </authorList>
    </citation>
    <scope>NUCLEOTIDE SEQUENCE</scope>
</reference>
<name>A0A0F9ABX0_9ZZZZ</name>
<organism evidence="5">
    <name type="scientific">marine sediment metagenome</name>
    <dbReference type="NCBI Taxonomy" id="412755"/>
    <lineage>
        <taxon>unclassified sequences</taxon>
        <taxon>metagenomes</taxon>
        <taxon>ecological metagenomes</taxon>
    </lineage>
</organism>
<dbReference type="Gene3D" id="3.70.10.10">
    <property type="match status" value="1"/>
</dbReference>
<dbReference type="Pfam" id="PF02747">
    <property type="entry name" value="PCNA_C"/>
    <property type="match status" value="1"/>
</dbReference>
<dbReference type="SUPFAM" id="SSF55979">
    <property type="entry name" value="DNA clamp"/>
    <property type="match status" value="2"/>
</dbReference>
<evidence type="ECO:0000256" key="2">
    <source>
        <dbReference type="ARBA" id="ARBA00023125"/>
    </source>
</evidence>
<feature type="domain" description="Proliferating cell nuclear antigen PCNA C-terminal" evidence="4">
    <location>
        <begin position="139"/>
        <end position="244"/>
    </location>
</feature>
<keyword evidence="2" id="KW-0238">DNA-binding</keyword>
<dbReference type="InterPro" id="IPR022648">
    <property type="entry name" value="Pr_cel_nuc_antig_N"/>
</dbReference>
<feature type="domain" description="Proliferating cell nuclear antigen PCNA N-terminal" evidence="3">
    <location>
        <begin position="8"/>
        <end position="107"/>
    </location>
</feature>
<dbReference type="GO" id="GO:0019985">
    <property type="term" value="P:translesion synthesis"/>
    <property type="evidence" value="ECO:0007669"/>
    <property type="project" value="TreeGrafter"/>
</dbReference>
<evidence type="ECO:0000256" key="1">
    <source>
        <dbReference type="ARBA" id="ARBA00010462"/>
    </source>
</evidence>
<dbReference type="InterPro" id="IPR000730">
    <property type="entry name" value="Pr_cel_nuc_antig"/>
</dbReference>
<dbReference type="PANTHER" id="PTHR11352:SF0">
    <property type="entry name" value="PROLIFERATING CELL NUCLEAR ANTIGEN"/>
    <property type="match status" value="1"/>
</dbReference>
<comment type="similarity">
    <text evidence="1">Belongs to the PCNA family.</text>
</comment>
<comment type="caution">
    <text evidence="5">The sequence shown here is derived from an EMBL/GenBank/DDBJ whole genome shotgun (WGS) entry which is preliminary data.</text>
</comment>
<dbReference type="InterPro" id="IPR046938">
    <property type="entry name" value="DNA_clamp_sf"/>
</dbReference>
<dbReference type="GO" id="GO:0006272">
    <property type="term" value="P:leading strand elongation"/>
    <property type="evidence" value="ECO:0007669"/>
    <property type="project" value="TreeGrafter"/>
</dbReference>
<evidence type="ECO:0000259" key="3">
    <source>
        <dbReference type="Pfam" id="PF00705"/>
    </source>
</evidence>